<evidence type="ECO:0000313" key="2">
    <source>
        <dbReference type="Proteomes" id="UP000827872"/>
    </source>
</evidence>
<accession>A0ACB8FU87</accession>
<gene>
    <name evidence="1" type="ORF">K3G42_010772</name>
</gene>
<name>A0ACB8FU87_9SAUR</name>
<dbReference type="Proteomes" id="UP000827872">
    <property type="component" value="Linkage Group LG11"/>
</dbReference>
<comment type="caution">
    <text evidence="1">The sequence shown here is derived from an EMBL/GenBank/DDBJ whole genome shotgun (WGS) entry which is preliminary data.</text>
</comment>
<organism evidence="1 2">
    <name type="scientific">Sphaerodactylus townsendi</name>
    <dbReference type="NCBI Taxonomy" id="933632"/>
    <lineage>
        <taxon>Eukaryota</taxon>
        <taxon>Metazoa</taxon>
        <taxon>Chordata</taxon>
        <taxon>Craniata</taxon>
        <taxon>Vertebrata</taxon>
        <taxon>Euteleostomi</taxon>
        <taxon>Lepidosauria</taxon>
        <taxon>Squamata</taxon>
        <taxon>Bifurcata</taxon>
        <taxon>Gekkota</taxon>
        <taxon>Sphaerodactylidae</taxon>
        <taxon>Sphaerodactylus</taxon>
    </lineage>
</organism>
<proteinExistence type="predicted"/>
<sequence>MATPNETSPTAAITYFSSYDYNYDDDPGICEKDEVKNFGSSFLPSCYSLVFLLGLAGNILVLLVLLKYKRLRSMTDIYLLHLAISDLFFVFALPFWSYFVADEWLFGNWLCKFFSWVYLTGFYSGIFFITLMSIDRYLAVVRVVFALKVRTVTYGTLTSLIVWLVAMAASVPGLVFSETVLENDRIICRPNYPKNDMTWKFFTALEFNILGLLVPFAVMFFCYMQILRALCHCRNKNKKKAVKMIFVVMIVFFLFWTPYNIVLFLQCLHDAHIIEGCRISTNLDYAFQASQTLSFFHCCLNPVIYFFMGQKFKKYISLLFKNNVFYRALCKPCGLPDTVSSELTASSRTQSTSDEEAL</sequence>
<keyword evidence="2" id="KW-1185">Reference proteome</keyword>
<dbReference type="EMBL" id="CM037624">
    <property type="protein sequence ID" value="KAH8010663.1"/>
    <property type="molecule type" value="Genomic_DNA"/>
</dbReference>
<reference evidence="1" key="1">
    <citation type="submission" date="2021-08" db="EMBL/GenBank/DDBJ databases">
        <title>The first chromosome-level gecko genome reveals the dynamic sex chromosomes of Neotropical dwarf geckos (Sphaerodactylidae: Sphaerodactylus).</title>
        <authorList>
            <person name="Pinto B.J."/>
            <person name="Keating S.E."/>
            <person name="Gamble T."/>
        </authorList>
    </citation>
    <scope>NUCLEOTIDE SEQUENCE</scope>
    <source>
        <strain evidence="1">TG3544</strain>
    </source>
</reference>
<protein>
    <submittedName>
        <fullName evidence="1">Uncharacterized protein</fullName>
    </submittedName>
</protein>
<evidence type="ECO:0000313" key="1">
    <source>
        <dbReference type="EMBL" id="KAH8010663.1"/>
    </source>
</evidence>